<dbReference type="Proteomes" id="UP001057402">
    <property type="component" value="Chromosome 4"/>
</dbReference>
<sequence length="163" mass="18519">MDPLAVRRPCYVHEDDGLLSLADVQPCFSGNFTIPNSSICHSTQVCSHRGGFRGRTYGSPRSIPGRFYDARWFEELRRPHFLEACFLCKKLLGNNRDIFMYRGDTAFCSEECRQEQIDIDESKEKKINLSSSSSSIKALRKKQQESSTNRDYKAFHPGAIAAA</sequence>
<evidence type="ECO:0000313" key="1">
    <source>
        <dbReference type="EMBL" id="KAI4372419.1"/>
    </source>
</evidence>
<protein>
    <submittedName>
        <fullName evidence="1">Uncharacterized protein</fullName>
    </submittedName>
</protein>
<evidence type="ECO:0000313" key="2">
    <source>
        <dbReference type="Proteomes" id="UP001057402"/>
    </source>
</evidence>
<accession>A0ACB9R0M8</accession>
<gene>
    <name evidence="1" type="ORF">MLD38_010653</name>
</gene>
<name>A0ACB9R0M8_9MYRT</name>
<dbReference type="EMBL" id="CM042883">
    <property type="protein sequence ID" value="KAI4372419.1"/>
    <property type="molecule type" value="Genomic_DNA"/>
</dbReference>
<proteinExistence type="predicted"/>
<organism evidence="1 2">
    <name type="scientific">Melastoma candidum</name>
    <dbReference type="NCBI Taxonomy" id="119954"/>
    <lineage>
        <taxon>Eukaryota</taxon>
        <taxon>Viridiplantae</taxon>
        <taxon>Streptophyta</taxon>
        <taxon>Embryophyta</taxon>
        <taxon>Tracheophyta</taxon>
        <taxon>Spermatophyta</taxon>
        <taxon>Magnoliopsida</taxon>
        <taxon>eudicotyledons</taxon>
        <taxon>Gunneridae</taxon>
        <taxon>Pentapetalae</taxon>
        <taxon>rosids</taxon>
        <taxon>malvids</taxon>
        <taxon>Myrtales</taxon>
        <taxon>Melastomataceae</taxon>
        <taxon>Melastomatoideae</taxon>
        <taxon>Melastomateae</taxon>
        <taxon>Melastoma</taxon>
    </lineage>
</organism>
<reference evidence="2" key="1">
    <citation type="journal article" date="2023" name="Front. Plant Sci.">
        <title>Chromosomal-level genome assembly of Melastoma candidum provides insights into trichome evolution.</title>
        <authorList>
            <person name="Zhong Y."/>
            <person name="Wu W."/>
            <person name="Sun C."/>
            <person name="Zou P."/>
            <person name="Liu Y."/>
            <person name="Dai S."/>
            <person name="Zhou R."/>
        </authorList>
    </citation>
    <scope>NUCLEOTIDE SEQUENCE [LARGE SCALE GENOMIC DNA]</scope>
</reference>
<comment type="caution">
    <text evidence="1">The sequence shown here is derived from an EMBL/GenBank/DDBJ whole genome shotgun (WGS) entry which is preliminary data.</text>
</comment>
<keyword evidence="2" id="KW-1185">Reference proteome</keyword>